<dbReference type="OrthoDB" id="9780685at2"/>
<evidence type="ECO:0000256" key="9">
    <source>
        <dbReference type="RuleBase" id="RU362118"/>
    </source>
</evidence>
<dbReference type="RefSeq" id="WP_094362875.1">
    <property type="nucleotide sequence ID" value="NZ_NMVQ01000004.1"/>
</dbReference>
<evidence type="ECO:0000256" key="5">
    <source>
        <dbReference type="ARBA" id="ARBA00047199"/>
    </source>
</evidence>
<proteinExistence type="inferred from homology"/>
<dbReference type="PANTHER" id="PTHR11808:SF75">
    <property type="entry name" value="CYSTATHIONINE GAMMA-SYNTHASE"/>
    <property type="match status" value="1"/>
</dbReference>
<keyword evidence="10" id="KW-0456">Lyase</keyword>
<dbReference type="GO" id="GO:0019343">
    <property type="term" value="P:cysteine biosynthetic process via cystathionine"/>
    <property type="evidence" value="ECO:0007669"/>
    <property type="project" value="TreeGrafter"/>
</dbReference>
<dbReference type="CDD" id="cd00614">
    <property type="entry name" value="CGS_like"/>
    <property type="match status" value="1"/>
</dbReference>
<keyword evidence="3 8" id="KW-0663">Pyridoxal phosphate</keyword>
<comment type="cofactor">
    <cofactor evidence="1 9">
        <name>pyridoxal 5'-phosphate</name>
        <dbReference type="ChEBI" id="CHEBI:597326"/>
    </cofactor>
</comment>
<dbReference type="EMBL" id="NMVQ01000004">
    <property type="protein sequence ID" value="OYO24286.1"/>
    <property type="molecule type" value="Genomic_DNA"/>
</dbReference>
<dbReference type="AlphaFoldDB" id="A0A255HAG7"/>
<evidence type="ECO:0000313" key="11">
    <source>
        <dbReference type="Proteomes" id="UP000216311"/>
    </source>
</evidence>
<comment type="caution">
    <text evidence="10">The sequence shown here is derived from an EMBL/GenBank/DDBJ whole genome shotgun (WGS) entry which is preliminary data.</text>
</comment>
<feature type="modified residue" description="N6-(pyridoxal phosphate)lysine" evidence="8">
    <location>
        <position position="200"/>
    </location>
</feature>
<name>A0A255HAG7_9ACTN</name>
<dbReference type="GO" id="GO:0030170">
    <property type="term" value="F:pyridoxal phosphate binding"/>
    <property type="evidence" value="ECO:0007669"/>
    <property type="project" value="InterPro"/>
</dbReference>
<comment type="catalytic activity">
    <reaction evidence="7">
        <text>L-methionine + H2O = methanethiol + 2-oxobutanoate + NH4(+)</text>
        <dbReference type="Rhea" id="RHEA:23800"/>
        <dbReference type="ChEBI" id="CHEBI:15377"/>
        <dbReference type="ChEBI" id="CHEBI:16007"/>
        <dbReference type="ChEBI" id="CHEBI:16763"/>
        <dbReference type="ChEBI" id="CHEBI:28938"/>
        <dbReference type="ChEBI" id="CHEBI:57844"/>
        <dbReference type="EC" id="4.4.1.11"/>
    </reaction>
    <physiologicalReaction direction="left-to-right" evidence="7">
        <dbReference type="Rhea" id="RHEA:23801"/>
    </physiologicalReaction>
</comment>
<evidence type="ECO:0000256" key="7">
    <source>
        <dbReference type="ARBA" id="ARBA00052699"/>
    </source>
</evidence>
<dbReference type="InterPro" id="IPR054542">
    <property type="entry name" value="Cys_met_metab_PP"/>
</dbReference>
<dbReference type="Gene3D" id="3.90.1150.10">
    <property type="entry name" value="Aspartate Aminotransferase, domain 1"/>
    <property type="match status" value="1"/>
</dbReference>
<dbReference type="GO" id="GO:0009086">
    <property type="term" value="P:methionine biosynthetic process"/>
    <property type="evidence" value="ECO:0007669"/>
    <property type="project" value="UniProtKB-ARBA"/>
</dbReference>
<dbReference type="FunFam" id="3.90.1150.10:FF:000033">
    <property type="entry name" value="Cystathionine gamma-synthase"/>
    <property type="match status" value="1"/>
</dbReference>
<keyword evidence="11" id="KW-1185">Reference proteome</keyword>
<evidence type="ECO:0000256" key="2">
    <source>
        <dbReference type="ARBA" id="ARBA00009077"/>
    </source>
</evidence>
<dbReference type="PROSITE" id="PS00868">
    <property type="entry name" value="CYS_MET_METAB_PP"/>
    <property type="match status" value="1"/>
</dbReference>
<dbReference type="InterPro" id="IPR015421">
    <property type="entry name" value="PyrdxlP-dep_Trfase_major"/>
</dbReference>
<accession>A0A255HAG7</accession>
<sequence length="389" mass="41232">MTEISRLTRAIRTGLEWDTAVGAVVPPIHVSTNYRFETPERRGPYDYSRSGNPTRDLLGTALGILEGGQPAVVNGTGMGAVSTAVLACTEPGDTVVIPHDCYGGTWRLFTRLAERQHLELVSVDLTDTDAAVTRVRELRPTLLWLETPSNPLLRITDIAALAEAGHAAGAVVGVDNTFSSPVRQQPLDLGADLVLHSTTKYINGHSDVVGGALVAREPELAETLAYWANTLGTTGGALDSWLTLRGLRTLPLRMRQHEQNAAALVEVLTRHPAVGAVHYPGLPDHPGHQLASRQQQGFGGMLSFELAGIPAVEAFIDGLGCFSLAESLGGTESLVCHPGLMTHAAMPPEVQREAGITPGLLRLSVGIEETDDLVADVAAGLDRAGAVPR</sequence>
<evidence type="ECO:0000313" key="10">
    <source>
        <dbReference type="EMBL" id="OYO24286.1"/>
    </source>
</evidence>
<dbReference type="GO" id="GO:0003962">
    <property type="term" value="F:cystathionine gamma-synthase activity"/>
    <property type="evidence" value="ECO:0007669"/>
    <property type="project" value="TreeGrafter"/>
</dbReference>
<dbReference type="GO" id="GO:0004123">
    <property type="term" value="F:cystathionine gamma-lyase activity"/>
    <property type="evidence" value="ECO:0007669"/>
    <property type="project" value="TreeGrafter"/>
</dbReference>
<evidence type="ECO:0000256" key="8">
    <source>
        <dbReference type="PIRSR" id="PIRSR001434-2"/>
    </source>
</evidence>
<dbReference type="GO" id="GO:0019346">
    <property type="term" value="P:transsulfuration"/>
    <property type="evidence" value="ECO:0007669"/>
    <property type="project" value="InterPro"/>
</dbReference>
<dbReference type="EC" id="4.4.1.2" evidence="4"/>
<dbReference type="NCBIfam" id="TIGR02080">
    <property type="entry name" value="O_succ_thio_ly"/>
    <property type="match status" value="1"/>
</dbReference>
<dbReference type="InterPro" id="IPR015424">
    <property type="entry name" value="PyrdxlP-dep_Trfase"/>
</dbReference>
<evidence type="ECO:0000256" key="1">
    <source>
        <dbReference type="ARBA" id="ARBA00001933"/>
    </source>
</evidence>
<dbReference type="Gene3D" id="3.40.640.10">
    <property type="entry name" value="Type I PLP-dependent aspartate aminotransferase-like (Major domain)"/>
    <property type="match status" value="1"/>
</dbReference>
<dbReference type="GO" id="GO:0005737">
    <property type="term" value="C:cytoplasm"/>
    <property type="evidence" value="ECO:0007669"/>
    <property type="project" value="TreeGrafter"/>
</dbReference>
<dbReference type="Proteomes" id="UP000216311">
    <property type="component" value="Unassembled WGS sequence"/>
</dbReference>
<organism evidence="10 11">
    <name type="scientific">Enemella dayhoffiae</name>
    <dbReference type="NCBI Taxonomy" id="2016507"/>
    <lineage>
        <taxon>Bacteria</taxon>
        <taxon>Bacillati</taxon>
        <taxon>Actinomycetota</taxon>
        <taxon>Actinomycetes</taxon>
        <taxon>Propionibacteriales</taxon>
        <taxon>Propionibacteriaceae</taxon>
        <taxon>Enemella</taxon>
    </lineage>
</organism>
<evidence type="ECO:0000256" key="4">
    <source>
        <dbReference type="ARBA" id="ARBA00047175"/>
    </source>
</evidence>
<dbReference type="PIRSF" id="PIRSF001434">
    <property type="entry name" value="CGS"/>
    <property type="match status" value="1"/>
</dbReference>
<reference evidence="10 11" key="1">
    <citation type="submission" date="2017-07" db="EMBL/GenBank/DDBJ databases">
        <title>Draft whole genome sequences of clinical Proprionibacteriaceae strains.</title>
        <authorList>
            <person name="Bernier A.-M."/>
            <person name="Bernard K."/>
            <person name="Domingo M.-C."/>
        </authorList>
    </citation>
    <scope>NUCLEOTIDE SEQUENCE [LARGE SCALE GENOMIC DNA]</scope>
    <source>
        <strain evidence="10 11">NML 130396</strain>
    </source>
</reference>
<dbReference type="GO" id="GO:0018826">
    <property type="term" value="F:methionine gamma-lyase activity"/>
    <property type="evidence" value="ECO:0007669"/>
    <property type="project" value="UniProtKB-EC"/>
</dbReference>
<dbReference type="SUPFAM" id="SSF53383">
    <property type="entry name" value="PLP-dependent transferases"/>
    <property type="match status" value="1"/>
</dbReference>
<dbReference type="InterPro" id="IPR011821">
    <property type="entry name" value="O_succ_thio_ly"/>
</dbReference>
<comment type="catalytic activity">
    <reaction evidence="6">
        <text>L-homocysteine + H2O = 2-oxobutanoate + hydrogen sulfide + NH4(+) + H(+)</text>
        <dbReference type="Rhea" id="RHEA:14501"/>
        <dbReference type="ChEBI" id="CHEBI:15377"/>
        <dbReference type="ChEBI" id="CHEBI:15378"/>
        <dbReference type="ChEBI" id="CHEBI:16763"/>
        <dbReference type="ChEBI" id="CHEBI:28938"/>
        <dbReference type="ChEBI" id="CHEBI:29919"/>
        <dbReference type="ChEBI" id="CHEBI:58199"/>
        <dbReference type="EC" id="4.4.1.2"/>
    </reaction>
    <physiologicalReaction direction="left-to-right" evidence="6">
        <dbReference type="Rhea" id="RHEA:14502"/>
    </physiologicalReaction>
</comment>
<dbReference type="InterPro" id="IPR015422">
    <property type="entry name" value="PyrdxlP-dep_Trfase_small"/>
</dbReference>
<evidence type="ECO:0000256" key="6">
    <source>
        <dbReference type="ARBA" id="ARBA00048780"/>
    </source>
</evidence>
<gene>
    <name evidence="10" type="primary">metB</name>
    <name evidence="10" type="ORF">CGZ93_04070</name>
</gene>
<evidence type="ECO:0000256" key="3">
    <source>
        <dbReference type="ARBA" id="ARBA00022898"/>
    </source>
</evidence>
<dbReference type="FunFam" id="3.40.640.10:FF:000046">
    <property type="entry name" value="Cystathionine gamma-lyase"/>
    <property type="match status" value="1"/>
</dbReference>
<dbReference type="InterPro" id="IPR000277">
    <property type="entry name" value="Cys/Met-Metab_PyrdxlP-dep_enz"/>
</dbReference>
<dbReference type="PANTHER" id="PTHR11808">
    <property type="entry name" value="TRANS-SULFURATION ENZYME FAMILY MEMBER"/>
    <property type="match status" value="1"/>
</dbReference>
<comment type="similarity">
    <text evidence="2 9">Belongs to the trans-sulfuration enzymes family.</text>
</comment>
<protein>
    <recommendedName>
        <fullName evidence="4">homocysteine desulfhydrase</fullName>
        <ecNumber evidence="4">4.4.1.2</ecNumber>
    </recommendedName>
    <alternativeName>
        <fullName evidence="5">Homocysteine desulfhydrase</fullName>
    </alternativeName>
</protein>
<dbReference type="Pfam" id="PF01053">
    <property type="entry name" value="Cys_Met_Meta_PP"/>
    <property type="match status" value="1"/>
</dbReference>
<dbReference type="GO" id="GO:0047982">
    <property type="term" value="F:homocysteine desulfhydrase activity"/>
    <property type="evidence" value="ECO:0007669"/>
    <property type="project" value="UniProtKB-EC"/>
</dbReference>